<proteinExistence type="predicted"/>
<accession>A0A075URW9</accession>
<protein>
    <submittedName>
        <fullName evidence="3">Conserved putative membrane protein</fullName>
    </submittedName>
</protein>
<dbReference type="KEGG" id="aja:AJAP_11285"/>
<keyword evidence="2" id="KW-0812">Transmembrane</keyword>
<dbReference type="AlphaFoldDB" id="A0A075URW9"/>
<dbReference type="EMBL" id="CP008953">
    <property type="protein sequence ID" value="AIG75146.1"/>
    <property type="molecule type" value="Genomic_DNA"/>
</dbReference>
<dbReference type="STRING" id="208439.AJAP_11285"/>
<feature type="region of interest" description="Disordered" evidence="1">
    <location>
        <begin position="1"/>
        <end position="38"/>
    </location>
</feature>
<name>A0A075URW9_9PSEU</name>
<keyword evidence="2" id="KW-0472">Membrane</keyword>
<organism evidence="3 4">
    <name type="scientific">Amycolatopsis japonica</name>
    <dbReference type="NCBI Taxonomy" id="208439"/>
    <lineage>
        <taxon>Bacteria</taxon>
        <taxon>Bacillati</taxon>
        <taxon>Actinomycetota</taxon>
        <taxon>Actinomycetes</taxon>
        <taxon>Pseudonocardiales</taxon>
        <taxon>Pseudonocardiaceae</taxon>
        <taxon>Amycolatopsis</taxon>
        <taxon>Amycolatopsis japonica group</taxon>
    </lineage>
</organism>
<dbReference type="HOGENOM" id="CLU_1599290_0_0_11"/>
<reference evidence="3 4" key="1">
    <citation type="journal article" date="2014" name="J. Biotechnol.">
        <title>Complete genome sequence of the actinobacterium Amycolatopsis japonica MG417-CF17(T) (=DSM 44213T) producing (S,S)-N,N'-ethylenediaminedisuccinic acid.</title>
        <authorList>
            <person name="Stegmann E."/>
            <person name="Albersmeier A."/>
            <person name="Spohn M."/>
            <person name="Gert H."/>
            <person name="Weber T."/>
            <person name="Wohlleben W."/>
            <person name="Kalinowski J."/>
            <person name="Ruckert C."/>
        </authorList>
    </citation>
    <scope>NUCLEOTIDE SEQUENCE [LARGE SCALE GENOMIC DNA]</scope>
    <source>
        <strain evidence="4">MG417-CF17 (DSM 44213)</strain>
    </source>
</reference>
<evidence type="ECO:0000313" key="4">
    <source>
        <dbReference type="Proteomes" id="UP000028492"/>
    </source>
</evidence>
<evidence type="ECO:0000256" key="1">
    <source>
        <dbReference type="SAM" id="MobiDB-lite"/>
    </source>
</evidence>
<dbReference type="Proteomes" id="UP000028492">
    <property type="component" value="Chromosome"/>
</dbReference>
<gene>
    <name evidence="3" type="ORF">AJAP_11285</name>
</gene>
<evidence type="ECO:0000256" key="2">
    <source>
        <dbReference type="SAM" id="Phobius"/>
    </source>
</evidence>
<keyword evidence="2" id="KW-1133">Transmembrane helix</keyword>
<dbReference type="RefSeq" id="WP_148311492.1">
    <property type="nucleotide sequence ID" value="NZ_CP008953.1"/>
</dbReference>
<feature type="transmembrane region" description="Helical" evidence="2">
    <location>
        <begin position="84"/>
        <end position="106"/>
    </location>
</feature>
<feature type="transmembrane region" description="Helical" evidence="2">
    <location>
        <begin position="59"/>
        <end position="77"/>
    </location>
</feature>
<sequence>MKLGRGKKKIDRPRRRPRVAGRPRSSADDDFAESYEPPTVHEEVADPLIEKMSLLEQRATAWAVFWMAYFVVCQIVSDDRRFEVLVPLSLVAFYGIPACLYAAWLWKSRRRSAEKTGLREAMATVRPGWLFPRIDVYLEGGYKLLQTRRSLRIAPRFKGLEKVPVFIGGEETDMIVIFPRGRFSKDTLYTVPVKEIEPDTA</sequence>
<evidence type="ECO:0000313" key="3">
    <source>
        <dbReference type="EMBL" id="AIG75146.1"/>
    </source>
</evidence>
<feature type="compositionally biased region" description="Basic residues" evidence="1">
    <location>
        <begin position="1"/>
        <end position="21"/>
    </location>
</feature>
<keyword evidence="4" id="KW-1185">Reference proteome</keyword>